<feature type="transmembrane region" description="Helical" evidence="1">
    <location>
        <begin position="55"/>
        <end position="82"/>
    </location>
</feature>
<evidence type="ECO:0000313" key="2">
    <source>
        <dbReference type="EMBL" id="QJR43250.1"/>
    </source>
</evidence>
<reference evidence="2 3" key="1">
    <citation type="submission" date="2020-05" db="EMBL/GenBank/DDBJ databases">
        <title>Novel Mycoplasma species detected in Mirounga angustirostris (northern elephant seal) from the USA.</title>
        <authorList>
            <person name="Volokhov D.V."/>
        </authorList>
    </citation>
    <scope>NUCLEOTIDE SEQUENCE [LARGE SCALE GENOMIC DNA]</scope>
    <source>
        <strain evidence="2 3">Mirounga ES2806-GEN</strain>
    </source>
</reference>
<dbReference type="Proteomes" id="UP000500686">
    <property type="component" value="Chromosome"/>
</dbReference>
<dbReference type="EMBL" id="CP053096">
    <property type="protein sequence ID" value="QJR43250.1"/>
    <property type="molecule type" value="Genomic_DNA"/>
</dbReference>
<organism evidence="2 3">
    <name type="scientific">Mycoplasma miroungigenitalium</name>
    <dbReference type="NCBI Taxonomy" id="754515"/>
    <lineage>
        <taxon>Bacteria</taxon>
        <taxon>Bacillati</taxon>
        <taxon>Mycoplasmatota</taxon>
        <taxon>Mollicutes</taxon>
        <taxon>Mycoplasmataceae</taxon>
        <taxon>Mycoplasma</taxon>
    </lineage>
</organism>
<dbReference type="RefSeq" id="WP_171110795.1">
    <property type="nucleotide sequence ID" value="NZ_CP053096.1"/>
</dbReference>
<evidence type="ECO:0000313" key="3">
    <source>
        <dbReference type="Proteomes" id="UP000500686"/>
    </source>
</evidence>
<dbReference type="AlphaFoldDB" id="A0A6M4J8J7"/>
<sequence length="131" mass="15710">MEKNKFVKYKHHVRPYFWTVTISSILTVLLVMGWSQKFIPFKVDIKVGHLDFWSLMYLSFTIFFGLIGIYSLSVILVINSFVYKLERMKELWQEKDREALKKRINRQAIILDMFALNKSLSYNLYQTSKIE</sequence>
<evidence type="ECO:0000256" key="1">
    <source>
        <dbReference type="SAM" id="Phobius"/>
    </source>
</evidence>
<accession>A0A6M4J8J7</accession>
<keyword evidence="1" id="KW-0812">Transmembrane</keyword>
<keyword evidence="3" id="KW-1185">Reference proteome</keyword>
<protein>
    <submittedName>
        <fullName evidence="2">Uncharacterized protein</fullName>
    </submittedName>
</protein>
<dbReference type="KEGG" id="mmir:HLA87_00280"/>
<proteinExistence type="predicted"/>
<name>A0A6M4J8J7_9MOLU</name>
<keyword evidence="1" id="KW-0472">Membrane</keyword>
<gene>
    <name evidence="2" type="ORF">HLA87_00280</name>
</gene>
<feature type="transmembrane region" description="Helical" evidence="1">
    <location>
        <begin position="16"/>
        <end position="35"/>
    </location>
</feature>
<keyword evidence="1" id="KW-1133">Transmembrane helix</keyword>